<sequence>MLVASWTDYCCLMISGYVEDEVELDWNGQEIREVGEHMLIEKILAEKVLNKNAVKTMIRKGWNIRDGVNIGEIHGLPLEGLNRRNGKRLGRKVGEVFAIEDPLAERRICRSFLRVGVELDTRKPLVTGLWIIGPRGDKIWISFKYERLQNYCYGCGVLGHEVKGCDRERFEGGEEMEVNVYGPGLGVPSVREMRNAILVLKSEYEEWYGEKGMEEKKEKFHRNRDDVMEERFEEEGSEKKGSVLLEDEDMALVDQSQRWKEGRGLNKDIKMSSVWEGIKKAVQRESGKEINVLGDEGSGFRRKWRGTNMSKQSEVGWDFQDKSKGGICTDIVVRDADYIVELPHEEGEGGDNQMVSKLVEDNKLAEDLRRVVIKRKEEERMCNAEIKKIKREIYVIEKENFDKGKEDEIEVVRKKGKKRMAKVVVERMQLFDVLISEGYWERNVGEDGGFVFQAEASGSGIAEVKELKKICKKFKPSVVFLMETRMKEKKMEKVRRKCCELENSFYVDAVGKSGGLAVWWSGDVTFSHINGSKNIIHGLMNAKHLEGPCYVSFVYGAPIKKEKVGVWNRLRRLKPLDDMAWFSLGDFNDILSNAEKFGGCIRSSGSLLEFQNLVHDCDWVDLGFKGPKFTWSNKQLGGDLIKERLDRCFCNLVAREQYQNAMVIHLEAISSDHNPLIIDLKPMVKKGRRPFKFENMWMEHEDYAEVVGEGWDWEEGKDDVIDQMTILSKRLDHCGRFLSDWGKKAFPNNRKEIEKLTNEISVCRSGIMTSEVKGKIEDLVKRIECLWDREEEYWQQRARLNWLQAGDRNTRDMDYVLSFVNKKVSVEDNESLMREVSVDEVKRAAFDLGALKAPGPDDVLSSMLVKAVEEGKVAGVKLARSCPSLTHCFFADDSLLFMNASKGDCGVVKEILRCYCEASGQDMNLDKSNIFFSKNTPDCIREDICADLGIVASSNPGKYLGLPTLWERSKVVALSFVREKMMRKIQSWKKNVLSQAGREILIKAVASSVPAFPMVVFKFPKVFCKDLDAAVARFWWDKKEGGGGIHWQAWNKITRSKKEGGLGFRDFEAFNVALLAKLAWRLLMCLNELWVKVIKGIYFPNSSFLEARKGARASWGWSSLIVGRDALKLDLGWRVGDGEQIRIFGDRWLPSLEDSKLSSSSPNPDWDDRRVSSIIQEGRWKLDDVEDFLSRDEVNAILGMPIPFDRLDDGRVWLPSRKGVFDVKLGYHVIKGRMVIVDASKPYSSFSVPKELWGAIWKLKVPGKVRHFIWRVCSNSLPVMSNLVRRRCGVNALCPVCNMEEESSEHMLLFCKWTEMVWFGSMLCARWNRFDVRRVEDWWCNLLLGESKVEDWSASLFAFTCWFVWKARCRMVFEHVPVDSLFVIQKSFSAAAEFWNANGWCSGGSGLRLGAVMEDRWSPPIGNALKINCDAAFSCESGIAGLGIVIRNEYGVVVDGKGVRTNACSAPVAESLALREALRLALDLQLVNFSVESDCNDLVKAINLKDVNWDWRCSNIVKDILLLCGRLNWPSIMHVKRSANKAADWLASVVSRRMCPLDWDVNPPSSLAEILLFDCCRFKTGIG</sequence>
<organism evidence="5 6">
    <name type="scientific">Senna tora</name>
    <dbReference type="NCBI Taxonomy" id="362788"/>
    <lineage>
        <taxon>Eukaryota</taxon>
        <taxon>Viridiplantae</taxon>
        <taxon>Streptophyta</taxon>
        <taxon>Embryophyta</taxon>
        <taxon>Tracheophyta</taxon>
        <taxon>Spermatophyta</taxon>
        <taxon>Magnoliopsida</taxon>
        <taxon>eudicotyledons</taxon>
        <taxon>Gunneridae</taxon>
        <taxon>Pentapetalae</taxon>
        <taxon>rosids</taxon>
        <taxon>fabids</taxon>
        <taxon>Fabales</taxon>
        <taxon>Fabaceae</taxon>
        <taxon>Caesalpinioideae</taxon>
        <taxon>Cassia clade</taxon>
        <taxon>Senna</taxon>
    </lineage>
</organism>
<dbReference type="Pfam" id="PF13456">
    <property type="entry name" value="RVT_3"/>
    <property type="match status" value="1"/>
</dbReference>
<dbReference type="Pfam" id="PF14392">
    <property type="entry name" value="zf-CCHC_4"/>
    <property type="match status" value="1"/>
</dbReference>
<dbReference type="GO" id="GO:0004523">
    <property type="term" value="F:RNA-DNA hybrid ribonuclease activity"/>
    <property type="evidence" value="ECO:0007669"/>
    <property type="project" value="InterPro"/>
</dbReference>
<dbReference type="InterPro" id="IPR044730">
    <property type="entry name" value="RNase_H-like_dom_plant"/>
</dbReference>
<feature type="domain" description="Endonuclease/exonuclease/phosphatase" evidence="1">
    <location>
        <begin position="465"/>
        <end position="673"/>
    </location>
</feature>
<dbReference type="InterPro" id="IPR012337">
    <property type="entry name" value="RNaseH-like_sf"/>
</dbReference>
<dbReference type="EMBL" id="JAAIUW010000001">
    <property type="protein sequence ID" value="KAF7843116.1"/>
    <property type="molecule type" value="Genomic_DNA"/>
</dbReference>
<feature type="domain" description="RNase H type-1" evidence="2">
    <location>
        <begin position="1428"/>
        <end position="1548"/>
    </location>
</feature>
<keyword evidence="6" id="KW-1185">Reference proteome</keyword>
<dbReference type="InterPro" id="IPR002156">
    <property type="entry name" value="RNaseH_domain"/>
</dbReference>
<dbReference type="InterPro" id="IPR036691">
    <property type="entry name" value="Endo/exonu/phosph_ase_sf"/>
</dbReference>
<dbReference type="InterPro" id="IPR005135">
    <property type="entry name" value="Endo/exonuclease/phosphatase"/>
</dbReference>
<feature type="domain" description="Zinc knuckle CX2CX4HX4C" evidence="4">
    <location>
        <begin position="119"/>
        <end position="166"/>
    </location>
</feature>
<dbReference type="Proteomes" id="UP000634136">
    <property type="component" value="Unassembled WGS sequence"/>
</dbReference>
<dbReference type="Gene3D" id="3.60.10.10">
    <property type="entry name" value="Endonuclease/exonuclease/phosphatase"/>
    <property type="match status" value="1"/>
</dbReference>
<keyword evidence="5" id="KW-0808">Transferase</keyword>
<comment type="caution">
    <text evidence="5">The sequence shown here is derived from an EMBL/GenBank/DDBJ whole genome shotgun (WGS) entry which is preliminary data.</text>
</comment>
<dbReference type="CDD" id="cd06222">
    <property type="entry name" value="RNase_H_like"/>
    <property type="match status" value="1"/>
</dbReference>
<evidence type="ECO:0000313" key="5">
    <source>
        <dbReference type="EMBL" id="KAF7843116.1"/>
    </source>
</evidence>
<reference evidence="5" key="1">
    <citation type="submission" date="2020-09" db="EMBL/GenBank/DDBJ databases">
        <title>Genome-Enabled Discovery of Anthraquinone Biosynthesis in Senna tora.</title>
        <authorList>
            <person name="Kang S.-H."/>
            <person name="Pandey R.P."/>
            <person name="Lee C.-M."/>
            <person name="Sim J.-S."/>
            <person name="Jeong J.-T."/>
            <person name="Choi B.-S."/>
            <person name="Jung M."/>
            <person name="Ginzburg D."/>
            <person name="Zhao K."/>
            <person name="Won S.Y."/>
            <person name="Oh T.-J."/>
            <person name="Yu Y."/>
            <person name="Kim N.-H."/>
            <person name="Lee O.R."/>
            <person name="Lee T.-H."/>
            <person name="Bashyal P."/>
            <person name="Kim T.-S."/>
            <person name="Lee W.-H."/>
            <person name="Kawkins C."/>
            <person name="Kim C.-K."/>
            <person name="Kim J.S."/>
            <person name="Ahn B.O."/>
            <person name="Rhee S.Y."/>
            <person name="Sohng J.K."/>
        </authorList>
    </citation>
    <scope>NUCLEOTIDE SEQUENCE</scope>
    <source>
        <tissue evidence="5">Leaf</tissue>
    </source>
</reference>
<evidence type="ECO:0000259" key="1">
    <source>
        <dbReference type="Pfam" id="PF03372"/>
    </source>
</evidence>
<evidence type="ECO:0000313" key="6">
    <source>
        <dbReference type="Proteomes" id="UP000634136"/>
    </source>
</evidence>
<evidence type="ECO:0000259" key="3">
    <source>
        <dbReference type="Pfam" id="PF13966"/>
    </source>
</evidence>
<name>A0A835CHB2_9FABA</name>
<feature type="domain" description="Reverse transcriptase zinc-binding" evidence="3">
    <location>
        <begin position="1251"/>
        <end position="1318"/>
    </location>
</feature>
<dbReference type="InterPro" id="IPR026960">
    <property type="entry name" value="RVT-Znf"/>
</dbReference>
<dbReference type="PANTHER" id="PTHR33116">
    <property type="entry name" value="REVERSE TRANSCRIPTASE ZINC-BINDING DOMAIN-CONTAINING PROTEIN-RELATED-RELATED"/>
    <property type="match status" value="1"/>
</dbReference>
<proteinExistence type="predicted"/>
<accession>A0A835CHB2</accession>
<dbReference type="SUPFAM" id="SSF53098">
    <property type="entry name" value="Ribonuclease H-like"/>
    <property type="match status" value="1"/>
</dbReference>
<protein>
    <submittedName>
        <fullName evidence="5">Reverse transcriptase</fullName>
    </submittedName>
</protein>
<keyword evidence="5" id="KW-0695">RNA-directed DNA polymerase</keyword>
<dbReference type="SUPFAM" id="SSF56219">
    <property type="entry name" value="DNase I-like"/>
    <property type="match status" value="1"/>
</dbReference>
<keyword evidence="5" id="KW-0548">Nucleotidyltransferase</keyword>
<dbReference type="GO" id="GO:0003964">
    <property type="term" value="F:RNA-directed DNA polymerase activity"/>
    <property type="evidence" value="ECO:0007669"/>
    <property type="project" value="UniProtKB-KW"/>
</dbReference>
<dbReference type="Pfam" id="PF03372">
    <property type="entry name" value="Exo_endo_phos"/>
    <property type="match status" value="1"/>
</dbReference>
<evidence type="ECO:0000259" key="4">
    <source>
        <dbReference type="Pfam" id="PF14392"/>
    </source>
</evidence>
<dbReference type="GO" id="GO:0003676">
    <property type="term" value="F:nucleic acid binding"/>
    <property type="evidence" value="ECO:0007669"/>
    <property type="project" value="InterPro"/>
</dbReference>
<dbReference type="PANTHER" id="PTHR33116:SF86">
    <property type="entry name" value="REVERSE TRANSCRIPTASE DOMAIN-CONTAINING PROTEIN"/>
    <property type="match status" value="1"/>
</dbReference>
<dbReference type="Pfam" id="PF13966">
    <property type="entry name" value="zf-RVT"/>
    <property type="match status" value="1"/>
</dbReference>
<dbReference type="InterPro" id="IPR036397">
    <property type="entry name" value="RNaseH_sf"/>
</dbReference>
<dbReference type="Gene3D" id="3.30.420.10">
    <property type="entry name" value="Ribonuclease H-like superfamily/Ribonuclease H"/>
    <property type="match status" value="1"/>
</dbReference>
<dbReference type="InterPro" id="IPR025836">
    <property type="entry name" value="Zn_knuckle_CX2CX4HX4C"/>
</dbReference>
<gene>
    <name evidence="5" type="ORF">G2W53_000021</name>
</gene>
<evidence type="ECO:0000259" key="2">
    <source>
        <dbReference type="Pfam" id="PF13456"/>
    </source>
</evidence>